<gene>
    <name evidence="1" type="ORF">BSTOLATCC_MIC6951</name>
</gene>
<proteinExistence type="predicted"/>
<dbReference type="Proteomes" id="UP001162131">
    <property type="component" value="Unassembled WGS sequence"/>
</dbReference>
<accession>A0AAU9IC21</accession>
<organism evidence="1 2">
    <name type="scientific">Blepharisma stoltei</name>
    <dbReference type="NCBI Taxonomy" id="1481888"/>
    <lineage>
        <taxon>Eukaryota</taxon>
        <taxon>Sar</taxon>
        <taxon>Alveolata</taxon>
        <taxon>Ciliophora</taxon>
        <taxon>Postciliodesmatophora</taxon>
        <taxon>Heterotrichea</taxon>
        <taxon>Heterotrichida</taxon>
        <taxon>Blepharismidae</taxon>
        <taxon>Blepharisma</taxon>
    </lineage>
</organism>
<sequence>MLLFELESWEEELWELEEEWAEVERSDKDEGEGRDKEIYVGYSRKLACMERDLLHWEELIQAIDRAGKMGISIREEANNGVSKVCQN</sequence>
<evidence type="ECO:0000313" key="1">
    <source>
        <dbReference type="EMBL" id="CAG9312559.1"/>
    </source>
</evidence>
<keyword evidence="2" id="KW-1185">Reference proteome</keyword>
<comment type="caution">
    <text evidence="1">The sequence shown here is derived from an EMBL/GenBank/DDBJ whole genome shotgun (WGS) entry which is preliminary data.</text>
</comment>
<reference evidence="1" key="1">
    <citation type="submission" date="2021-09" db="EMBL/GenBank/DDBJ databases">
        <authorList>
            <consortium name="AG Swart"/>
            <person name="Singh M."/>
            <person name="Singh A."/>
            <person name="Seah K."/>
            <person name="Emmerich C."/>
        </authorList>
    </citation>
    <scope>NUCLEOTIDE SEQUENCE</scope>
    <source>
        <strain evidence="1">ATCC30299</strain>
    </source>
</reference>
<dbReference type="EMBL" id="CAJZBQ010000007">
    <property type="protein sequence ID" value="CAG9312559.1"/>
    <property type="molecule type" value="Genomic_DNA"/>
</dbReference>
<name>A0AAU9IC21_9CILI</name>
<evidence type="ECO:0000313" key="2">
    <source>
        <dbReference type="Proteomes" id="UP001162131"/>
    </source>
</evidence>
<dbReference type="AlphaFoldDB" id="A0AAU9IC21"/>
<protein>
    <submittedName>
        <fullName evidence="1">Uncharacterized protein</fullName>
    </submittedName>
</protein>